<reference evidence="1" key="1">
    <citation type="submission" date="2020-04" db="EMBL/GenBank/DDBJ databases">
        <title>Deep metagenomics examines the oral microbiome during advanced dental caries in children, revealing novel taxa and co-occurrences with host molecules.</title>
        <authorList>
            <person name="Baker J.L."/>
            <person name="Morton J.T."/>
            <person name="Dinis M."/>
            <person name="Alvarez R."/>
            <person name="Tran N.C."/>
            <person name="Knight R."/>
            <person name="Edlund A."/>
        </authorList>
    </citation>
    <scope>NUCLEOTIDE SEQUENCE</scope>
    <source>
        <strain evidence="1">JCVI_23_bin.16</strain>
    </source>
</reference>
<dbReference type="Proteomes" id="UP000757900">
    <property type="component" value="Unassembled WGS sequence"/>
</dbReference>
<evidence type="ECO:0000313" key="2">
    <source>
        <dbReference type="Proteomes" id="UP000757900"/>
    </source>
</evidence>
<proteinExistence type="predicted"/>
<evidence type="ECO:0000313" key="1">
    <source>
        <dbReference type="EMBL" id="MBF0934050.1"/>
    </source>
</evidence>
<name>A0A929MT17_ABIDE</name>
<sequence>MGNGSVFRRDIDFNLPQSVTIPNGGCYYTGGGISVYCYHDGFLYLSGLGVPSGHFKRTKIDGGFDRLSFYDCDVPESVWEIVKHEDVPGVVVKKFVDYVMWAVLGWS</sequence>
<dbReference type="AlphaFoldDB" id="A0A929MT17"/>
<dbReference type="EMBL" id="JABZFV010000001">
    <property type="protein sequence ID" value="MBF0934050.1"/>
    <property type="molecule type" value="Genomic_DNA"/>
</dbReference>
<comment type="caution">
    <text evidence="1">The sequence shown here is derived from an EMBL/GenBank/DDBJ whole genome shotgun (WGS) entry which is preliminary data.</text>
</comment>
<organism evidence="1 2">
    <name type="scientific">Abiotrophia defectiva</name>
    <name type="common">Streptococcus defectivus</name>
    <dbReference type="NCBI Taxonomy" id="46125"/>
    <lineage>
        <taxon>Bacteria</taxon>
        <taxon>Bacillati</taxon>
        <taxon>Bacillota</taxon>
        <taxon>Bacilli</taxon>
        <taxon>Lactobacillales</taxon>
        <taxon>Aerococcaceae</taxon>
        <taxon>Abiotrophia</taxon>
    </lineage>
</organism>
<protein>
    <submittedName>
        <fullName evidence="1">Uncharacterized protein</fullName>
    </submittedName>
</protein>
<gene>
    <name evidence="1" type="ORF">HXK00_00220</name>
</gene>
<accession>A0A929MT17</accession>